<keyword evidence="3" id="KW-1185">Reference proteome</keyword>
<dbReference type="PANTHER" id="PTHR43798">
    <property type="entry name" value="MONOACYLGLYCEROL LIPASE"/>
    <property type="match status" value="1"/>
</dbReference>
<dbReference type="Gene3D" id="3.40.50.1820">
    <property type="entry name" value="alpha/beta hydrolase"/>
    <property type="match status" value="1"/>
</dbReference>
<comment type="caution">
    <text evidence="2">The sequence shown here is derived from an EMBL/GenBank/DDBJ whole genome shotgun (WGS) entry which is preliminary data.</text>
</comment>
<dbReference type="EMBL" id="JACHID010000009">
    <property type="protein sequence ID" value="MBB5022263.1"/>
    <property type="molecule type" value="Genomic_DNA"/>
</dbReference>
<dbReference type="InterPro" id="IPR000073">
    <property type="entry name" value="AB_hydrolase_1"/>
</dbReference>
<reference evidence="2 3" key="1">
    <citation type="submission" date="2020-08" db="EMBL/GenBank/DDBJ databases">
        <title>Genomic Encyclopedia of Type Strains, Phase IV (KMG-IV): sequencing the most valuable type-strain genomes for metagenomic binning, comparative biology and taxonomic classification.</title>
        <authorList>
            <person name="Goeker M."/>
        </authorList>
    </citation>
    <scope>NUCLEOTIDE SEQUENCE [LARGE SCALE GENOMIC DNA]</scope>
    <source>
        <strain evidence="2 3">DSM 22071</strain>
    </source>
</reference>
<dbReference type="PRINTS" id="PR00412">
    <property type="entry name" value="EPOXHYDRLASE"/>
</dbReference>
<feature type="domain" description="AB hydrolase-1" evidence="1">
    <location>
        <begin position="21"/>
        <end position="243"/>
    </location>
</feature>
<protein>
    <submittedName>
        <fullName evidence="2">Pimeloyl-ACP methyl ester carboxylesterase</fullName>
    </submittedName>
</protein>
<dbReference type="Proteomes" id="UP000528322">
    <property type="component" value="Unassembled WGS sequence"/>
</dbReference>
<evidence type="ECO:0000313" key="3">
    <source>
        <dbReference type="Proteomes" id="UP000528322"/>
    </source>
</evidence>
<sequence>MEFLNSHGTMYYELHGESDKTILLIHGFPLDSSMWKPQIPFLVKSGYSVLLLDLPGLGQSLYKRALSIDEMADEIADMLQTTNTTPCCVGGMSMGGYVALSLALRHPDCFNKLALIVTRAEADSEEAREGRYKLAEEVRQNGTKAAADIFIDKVLDVDSDPKLRDVVYSIMTKAPAAGVVAALEAMAQRPDRIATLPEIDALTLVMWAEKDKAMPPESARNMLTGIADASEARLPGGHLTNMEYPEEFNRALLRFLES</sequence>
<dbReference type="InterPro" id="IPR029058">
    <property type="entry name" value="AB_hydrolase_fold"/>
</dbReference>
<dbReference type="InterPro" id="IPR050266">
    <property type="entry name" value="AB_hydrolase_sf"/>
</dbReference>
<dbReference type="AlphaFoldDB" id="A0A7W8DHG1"/>
<dbReference type="Pfam" id="PF00561">
    <property type="entry name" value="Abhydrolase_1"/>
    <property type="match status" value="1"/>
</dbReference>
<accession>A0A7W8DHG1</accession>
<evidence type="ECO:0000313" key="2">
    <source>
        <dbReference type="EMBL" id="MBB5022263.1"/>
    </source>
</evidence>
<dbReference type="InterPro" id="IPR000639">
    <property type="entry name" value="Epox_hydrolase-like"/>
</dbReference>
<dbReference type="RefSeq" id="WP_183732454.1">
    <property type="nucleotide sequence ID" value="NZ_JACHID010000009.1"/>
</dbReference>
<dbReference type="PRINTS" id="PR00111">
    <property type="entry name" value="ABHYDROLASE"/>
</dbReference>
<dbReference type="SUPFAM" id="SSF53474">
    <property type="entry name" value="alpha/beta-Hydrolases"/>
    <property type="match status" value="1"/>
</dbReference>
<gene>
    <name evidence="2" type="ORF">HNR37_001595</name>
</gene>
<organism evidence="2 3">
    <name type="scientific">Desulfurispira natronophila</name>
    <dbReference type="NCBI Taxonomy" id="682562"/>
    <lineage>
        <taxon>Bacteria</taxon>
        <taxon>Pseudomonadati</taxon>
        <taxon>Chrysiogenota</taxon>
        <taxon>Chrysiogenia</taxon>
        <taxon>Chrysiogenales</taxon>
        <taxon>Chrysiogenaceae</taxon>
        <taxon>Desulfurispira</taxon>
    </lineage>
</organism>
<proteinExistence type="predicted"/>
<dbReference type="GO" id="GO:0003824">
    <property type="term" value="F:catalytic activity"/>
    <property type="evidence" value="ECO:0007669"/>
    <property type="project" value="InterPro"/>
</dbReference>
<evidence type="ECO:0000259" key="1">
    <source>
        <dbReference type="Pfam" id="PF00561"/>
    </source>
</evidence>
<name>A0A7W8DHG1_9BACT</name>